<gene>
    <name evidence="18" type="ORF">BSR29_03765</name>
</gene>
<dbReference type="GO" id="GO:0009252">
    <property type="term" value="P:peptidoglycan biosynthetic process"/>
    <property type="evidence" value="ECO:0007669"/>
    <property type="project" value="UniProtKB-KW"/>
</dbReference>
<dbReference type="STRING" id="1921764.BSR28_03335"/>
<dbReference type="GO" id="GO:0008360">
    <property type="term" value="P:regulation of cell shape"/>
    <property type="evidence" value="ECO:0007669"/>
    <property type="project" value="UniProtKB-KW"/>
</dbReference>
<keyword evidence="7 17" id="KW-1133">Transmembrane helix</keyword>
<evidence type="ECO:0000256" key="9">
    <source>
        <dbReference type="ARBA" id="ARBA00032370"/>
    </source>
</evidence>
<feature type="transmembrane region" description="Helical" evidence="17">
    <location>
        <begin position="219"/>
        <end position="237"/>
    </location>
</feature>
<evidence type="ECO:0000256" key="14">
    <source>
        <dbReference type="ARBA" id="ARBA00044770"/>
    </source>
</evidence>
<evidence type="ECO:0000256" key="7">
    <source>
        <dbReference type="ARBA" id="ARBA00022989"/>
    </source>
</evidence>
<keyword evidence="4 17" id="KW-0812">Transmembrane</keyword>
<feature type="transmembrane region" description="Helical" evidence="17">
    <location>
        <begin position="43"/>
        <end position="62"/>
    </location>
</feature>
<dbReference type="GO" id="GO:0015648">
    <property type="term" value="F:lipid-linked peptidoglycan transporter activity"/>
    <property type="evidence" value="ECO:0007669"/>
    <property type="project" value="TreeGrafter"/>
</dbReference>
<name>A0A1Q5PN66_9ACTO</name>
<evidence type="ECO:0000256" key="12">
    <source>
        <dbReference type="ARBA" id="ARBA00041185"/>
    </source>
</evidence>
<dbReference type="PANTHER" id="PTHR30474:SF2">
    <property type="entry name" value="PEPTIDOGLYCAN GLYCOSYLTRANSFERASE FTSW-RELATED"/>
    <property type="match status" value="1"/>
</dbReference>
<evidence type="ECO:0000256" key="3">
    <source>
        <dbReference type="ARBA" id="ARBA00022679"/>
    </source>
</evidence>
<evidence type="ECO:0000256" key="2">
    <source>
        <dbReference type="ARBA" id="ARBA00022676"/>
    </source>
</evidence>
<keyword evidence="5" id="KW-0133">Cell shape</keyword>
<feature type="transmembrane region" description="Helical" evidence="17">
    <location>
        <begin position="170"/>
        <end position="189"/>
    </location>
</feature>
<evidence type="ECO:0000256" key="1">
    <source>
        <dbReference type="ARBA" id="ARBA00004141"/>
    </source>
</evidence>
<dbReference type="EMBL" id="MQSV01000002">
    <property type="protein sequence ID" value="OKL48967.1"/>
    <property type="molecule type" value="Genomic_DNA"/>
</dbReference>
<protein>
    <recommendedName>
        <fullName evidence="12">Probable peptidoglycan glycosyltransferase FtsW</fullName>
        <ecNumber evidence="14">2.4.99.28</ecNumber>
    </recommendedName>
    <alternativeName>
        <fullName evidence="13">Cell division protein FtsW</fullName>
    </alternativeName>
    <alternativeName>
        <fullName evidence="10">Cell wall polymerase</fullName>
    </alternativeName>
    <alternativeName>
        <fullName evidence="9">Peptidoglycan polymerase</fullName>
    </alternativeName>
</protein>
<feature type="transmembrane region" description="Helical" evidence="17">
    <location>
        <begin position="146"/>
        <end position="164"/>
    </location>
</feature>
<sequence length="434" mass="47563">MKWWEKLKNKLSSRKIGEGSPSTVTTTADVSQMIQRDLLLRNIILGIVLFLSAFGFLLVYSAMSVRLINRGTSFWGEIARISVFTAMGVVMMLIAMKMPVGWLKKLTYLVYPVAWMLQMATFFVGKEIGGNRNWLNVGVIIQPSELLKLGFVMVLALILAEFPMDLRKGIGAVVYLTGALVVTIFPVLICRDMGSVVIFVAIYLFVIIAAQVSGRYISWFFVFAAFGAVFMVMISPSRRTRVKALFDSIGVALGLKAAPLGYQPATQIDHSRWAVGMGGLFGQGPGASREKWLYLPTADSDFIFAVLCEEYGFVGATLVILLFVTLVVAIFTVAMRVPDPWAKLVCVGAGAWIGFQSFVNIGVVLGVLPVLGVPLPFLSRGYSSLISLLAVCGVVLSCANSLPGVQQYHEGRRGYYGQVRSVLASRVPNLRRKR</sequence>
<dbReference type="Proteomes" id="UP000186785">
    <property type="component" value="Unassembled WGS sequence"/>
</dbReference>
<feature type="transmembrane region" description="Helical" evidence="17">
    <location>
        <begin position="382"/>
        <end position="403"/>
    </location>
</feature>
<dbReference type="AlphaFoldDB" id="A0A1Q5PN66"/>
<dbReference type="InterPro" id="IPR001182">
    <property type="entry name" value="FtsW/RodA"/>
</dbReference>
<proteinExistence type="inferred from homology"/>
<evidence type="ECO:0000256" key="8">
    <source>
        <dbReference type="ARBA" id="ARBA00023136"/>
    </source>
</evidence>
<dbReference type="OrthoDB" id="9768187at2"/>
<evidence type="ECO:0000256" key="6">
    <source>
        <dbReference type="ARBA" id="ARBA00022984"/>
    </source>
</evidence>
<feature type="transmembrane region" description="Helical" evidence="17">
    <location>
        <begin position="311"/>
        <end position="333"/>
    </location>
</feature>
<comment type="similarity">
    <text evidence="11">Belongs to the SEDS family. FtsW subfamily.</text>
</comment>
<comment type="subcellular location">
    <subcellularLocation>
        <location evidence="1">Membrane</location>
        <topology evidence="1">Multi-pass membrane protein</topology>
    </subcellularLocation>
</comment>
<comment type="caution">
    <text evidence="18">The sequence shown here is derived from an EMBL/GenBank/DDBJ whole genome shotgun (WGS) entry which is preliminary data.</text>
</comment>
<comment type="function">
    <text evidence="16">Peptidoglycan polymerase that is essential for cell division.</text>
</comment>
<keyword evidence="19" id="KW-1185">Reference proteome</keyword>
<evidence type="ECO:0000313" key="19">
    <source>
        <dbReference type="Proteomes" id="UP000186785"/>
    </source>
</evidence>
<dbReference type="EC" id="2.4.99.28" evidence="14"/>
<dbReference type="GO" id="GO:0051301">
    <property type="term" value="P:cell division"/>
    <property type="evidence" value="ECO:0007669"/>
    <property type="project" value="InterPro"/>
</dbReference>
<evidence type="ECO:0000256" key="13">
    <source>
        <dbReference type="ARBA" id="ARBA00041418"/>
    </source>
</evidence>
<keyword evidence="3" id="KW-0808">Transferase</keyword>
<evidence type="ECO:0000256" key="10">
    <source>
        <dbReference type="ARBA" id="ARBA00033270"/>
    </source>
</evidence>
<accession>A0A1Q5PN66</accession>
<feature type="transmembrane region" description="Helical" evidence="17">
    <location>
        <begin position="108"/>
        <end position="125"/>
    </location>
</feature>
<evidence type="ECO:0000256" key="4">
    <source>
        <dbReference type="ARBA" id="ARBA00022692"/>
    </source>
</evidence>
<dbReference type="PANTHER" id="PTHR30474">
    <property type="entry name" value="CELL CYCLE PROTEIN"/>
    <property type="match status" value="1"/>
</dbReference>
<evidence type="ECO:0000256" key="15">
    <source>
        <dbReference type="ARBA" id="ARBA00049902"/>
    </source>
</evidence>
<comment type="catalytic activity">
    <reaction evidence="15">
        <text>[GlcNAc-(1-&gt;4)-Mur2Ac(oyl-L-Ala-gamma-D-Glu-L-Lys-D-Ala-D-Ala)](n)-di-trans,octa-cis-undecaprenyl diphosphate + beta-D-GlcNAc-(1-&gt;4)-Mur2Ac(oyl-L-Ala-gamma-D-Glu-L-Lys-D-Ala-D-Ala)-di-trans,octa-cis-undecaprenyl diphosphate = [GlcNAc-(1-&gt;4)-Mur2Ac(oyl-L-Ala-gamma-D-Glu-L-Lys-D-Ala-D-Ala)](n+1)-di-trans,octa-cis-undecaprenyl diphosphate + di-trans,octa-cis-undecaprenyl diphosphate + H(+)</text>
        <dbReference type="Rhea" id="RHEA:23708"/>
        <dbReference type="Rhea" id="RHEA-COMP:9602"/>
        <dbReference type="Rhea" id="RHEA-COMP:9603"/>
        <dbReference type="ChEBI" id="CHEBI:15378"/>
        <dbReference type="ChEBI" id="CHEBI:58405"/>
        <dbReference type="ChEBI" id="CHEBI:60033"/>
        <dbReference type="ChEBI" id="CHEBI:78435"/>
        <dbReference type="EC" id="2.4.99.28"/>
    </reaction>
</comment>
<organism evidence="18 19">
    <name type="scientific">Boudabousia liubingyangii</name>
    <dbReference type="NCBI Taxonomy" id="1921764"/>
    <lineage>
        <taxon>Bacteria</taxon>
        <taxon>Bacillati</taxon>
        <taxon>Actinomycetota</taxon>
        <taxon>Actinomycetes</taxon>
        <taxon>Actinomycetales</taxon>
        <taxon>Actinomycetaceae</taxon>
        <taxon>Boudabousia</taxon>
    </lineage>
</organism>
<dbReference type="RefSeq" id="WP_073708955.1">
    <property type="nucleotide sequence ID" value="NZ_MQSV01000002.1"/>
</dbReference>
<keyword evidence="6" id="KW-0573">Peptidoglycan synthesis</keyword>
<evidence type="ECO:0000256" key="5">
    <source>
        <dbReference type="ARBA" id="ARBA00022960"/>
    </source>
</evidence>
<evidence type="ECO:0000313" key="18">
    <source>
        <dbReference type="EMBL" id="OKL48967.1"/>
    </source>
</evidence>
<feature type="transmembrane region" description="Helical" evidence="17">
    <location>
        <begin position="74"/>
        <end position="96"/>
    </location>
</feature>
<keyword evidence="8 17" id="KW-0472">Membrane</keyword>
<dbReference type="GO" id="GO:0005886">
    <property type="term" value="C:plasma membrane"/>
    <property type="evidence" value="ECO:0007669"/>
    <property type="project" value="TreeGrafter"/>
</dbReference>
<keyword evidence="2" id="KW-0328">Glycosyltransferase</keyword>
<evidence type="ECO:0000256" key="17">
    <source>
        <dbReference type="SAM" id="Phobius"/>
    </source>
</evidence>
<dbReference type="GO" id="GO:0032153">
    <property type="term" value="C:cell division site"/>
    <property type="evidence" value="ECO:0007669"/>
    <property type="project" value="TreeGrafter"/>
</dbReference>
<evidence type="ECO:0000256" key="11">
    <source>
        <dbReference type="ARBA" id="ARBA00038053"/>
    </source>
</evidence>
<dbReference type="GO" id="GO:0008955">
    <property type="term" value="F:peptidoglycan glycosyltransferase activity"/>
    <property type="evidence" value="ECO:0007669"/>
    <property type="project" value="UniProtKB-EC"/>
</dbReference>
<feature type="transmembrane region" description="Helical" evidence="17">
    <location>
        <begin position="345"/>
        <end position="370"/>
    </location>
</feature>
<reference evidence="18 19" key="1">
    <citation type="submission" date="2016-11" db="EMBL/GenBank/DDBJ databases">
        <title>Actinomyces gypaetusis sp. nov. isolated from the vulture Gypaetus barbatus in Qinghai Tibet Plateau China.</title>
        <authorList>
            <person name="Meng X."/>
        </authorList>
    </citation>
    <scope>NUCLEOTIDE SEQUENCE [LARGE SCALE GENOMIC DNA]</scope>
    <source>
        <strain evidence="18 19">VUL4_2</strain>
    </source>
</reference>
<dbReference type="Pfam" id="PF01098">
    <property type="entry name" value="FTSW_RODA_SPOVE"/>
    <property type="match status" value="1"/>
</dbReference>
<evidence type="ECO:0000256" key="16">
    <source>
        <dbReference type="ARBA" id="ARBA00049966"/>
    </source>
</evidence>
<feature type="transmembrane region" description="Helical" evidence="17">
    <location>
        <begin position="196"/>
        <end position="213"/>
    </location>
</feature>